<feature type="compositionally biased region" description="Basic and acidic residues" evidence="1">
    <location>
        <begin position="181"/>
        <end position="191"/>
    </location>
</feature>
<reference evidence="2" key="1">
    <citation type="submission" date="2021-06" db="EMBL/GenBank/DDBJ databases">
        <authorList>
            <person name="Kallberg Y."/>
            <person name="Tangrot J."/>
            <person name="Rosling A."/>
        </authorList>
    </citation>
    <scope>NUCLEOTIDE SEQUENCE</scope>
    <source>
        <strain evidence="2">IN212</strain>
    </source>
</reference>
<protein>
    <submittedName>
        <fullName evidence="2">2118_t:CDS:1</fullName>
    </submittedName>
</protein>
<name>A0A9N9N9Z1_9GLOM</name>
<sequence>DWDPSSKCLPFVLKLFMAGMSSTSRVESYNAKLKRLIFNSNTTMLELANKLTECVLEEDKKTEYALFCASVPKAALVAIADKSFLVAQKFGIEQSVTMGWNGSVPYLNALNQGAVYEMKDINRKTIDERKARAALMVAVRRHDYNFISILDKYLEDCRELSSNSDSDVDSNSTSNSESEDSTEKRRLDPKELMNLQKHKGKGRPKGTNRIRRANEPPKKAKHKLHYKICG</sequence>
<accession>A0A9N9N9Z1</accession>
<feature type="compositionally biased region" description="Low complexity" evidence="1">
    <location>
        <begin position="161"/>
        <end position="176"/>
    </location>
</feature>
<dbReference type="EMBL" id="CAJVPZ010023243">
    <property type="protein sequence ID" value="CAG8714785.1"/>
    <property type="molecule type" value="Genomic_DNA"/>
</dbReference>
<comment type="caution">
    <text evidence="2">The sequence shown here is derived from an EMBL/GenBank/DDBJ whole genome shotgun (WGS) entry which is preliminary data.</text>
</comment>
<dbReference type="AlphaFoldDB" id="A0A9N9N9Z1"/>
<keyword evidence="3" id="KW-1185">Reference proteome</keyword>
<feature type="region of interest" description="Disordered" evidence="1">
    <location>
        <begin position="161"/>
        <end position="230"/>
    </location>
</feature>
<feature type="non-terminal residue" evidence="2">
    <location>
        <position position="230"/>
    </location>
</feature>
<proteinExistence type="predicted"/>
<evidence type="ECO:0000256" key="1">
    <source>
        <dbReference type="SAM" id="MobiDB-lite"/>
    </source>
</evidence>
<feature type="compositionally biased region" description="Basic residues" evidence="1">
    <location>
        <begin position="219"/>
        <end position="230"/>
    </location>
</feature>
<organism evidence="2 3">
    <name type="scientific">Racocetra fulgida</name>
    <dbReference type="NCBI Taxonomy" id="60492"/>
    <lineage>
        <taxon>Eukaryota</taxon>
        <taxon>Fungi</taxon>
        <taxon>Fungi incertae sedis</taxon>
        <taxon>Mucoromycota</taxon>
        <taxon>Glomeromycotina</taxon>
        <taxon>Glomeromycetes</taxon>
        <taxon>Diversisporales</taxon>
        <taxon>Gigasporaceae</taxon>
        <taxon>Racocetra</taxon>
    </lineage>
</organism>
<evidence type="ECO:0000313" key="2">
    <source>
        <dbReference type="EMBL" id="CAG8714785.1"/>
    </source>
</evidence>
<feature type="compositionally biased region" description="Basic residues" evidence="1">
    <location>
        <begin position="196"/>
        <end position="211"/>
    </location>
</feature>
<dbReference type="OrthoDB" id="2395141at2759"/>
<gene>
    <name evidence="2" type="ORF">RFULGI_LOCUS11079</name>
</gene>
<evidence type="ECO:0000313" key="3">
    <source>
        <dbReference type="Proteomes" id="UP000789396"/>
    </source>
</evidence>
<feature type="non-terminal residue" evidence="2">
    <location>
        <position position="1"/>
    </location>
</feature>
<dbReference type="Proteomes" id="UP000789396">
    <property type="component" value="Unassembled WGS sequence"/>
</dbReference>